<accession>A0A2K2FMS6</accession>
<name>A0A2K2FMS6_9CLOT</name>
<dbReference type="GO" id="GO:0008206">
    <property type="term" value="P:bile acid metabolic process"/>
    <property type="evidence" value="ECO:0007669"/>
    <property type="project" value="UniProtKB-ARBA"/>
</dbReference>
<sequence>MAKKIAIVTGSRRGIGLGIAKELARNGYTVVISATADEVQASPLMDSLHADGLSTEYIRCDVSNKQDRDNLFSLVMEKYERIDVLVNNAGVAPLKREDILMASEEDFDRSININLKATYFMCQKAANLMIKAMQSGLEDYHPRIINIGSISAYTSSPERSSYCISKAGVSMVTQLFADRLAEYNIPVFEVRPGIILTDMTSVVKGKYEKLIAEGITPIRRFGMPEDVAKCVMAACSGMLDFATGQVINADGGFHIRRL</sequence>
<dbReference type="InterPro" id="IPR020904">
    <property type="entry name" value="Sc_DH/Rdtase_CS"/>
</dbReference>
<proteinExistence type="inferred from homology"/>
<dbReference type="PANTHER" id="PTHR42760:SF133">
    <property type="entry name" value="3-OXOACYL-[ACYL-CARRIER-PROTEIN] REDUCTASE"/>
    <property type="match status" value="1"/>
</dbReference>
<dbReference type="RefSeq" id="WP_103081016.1">
    <property type="nucleotide sequence ID" value="NZ_CP021850.1"/>
</dbReference>
<comment type="similarity">
    <text evidence="1">Belongs to the short-chain dehydrogenases/reductases (SDR) family.</text>
</comment>
<dbReference type="FunFam" id="3.40.50.720:FF:000084">
    <property type="entry name" value="Short-chain dehydrogenase reductase"/>
    <property type="match status" value="1"/>
</dbReference>
<dbReference type="GO" id="GO:0016616">
    <property type="term" value="F:oxidoreductase activity, acting on the CH-OH group of donors, NAD or NADP as acceptor"/>
    <property type="evidence" value="ECO:0007669"/>
    <property type="project" value="TreeGrafter"/>
</dbReference>
<dbReference type="EMBL" id="NIOJ01000013">
    <property type="protein sequence ID" value="PNU00080.1"/>
    <property type="molecule type" value="Genomic_DNA"/>
</dbReference>
<dbReference type="KEGG" id="cthd:CDO33_15635"/>
<dbReference type="GO" id="GO:0048038">
    <property type="term" value="F:quinone binding"/>
    <property type="evidence" value="ECO:0007669"/>
    <property type="project" value="TreeGrafter"/>
</dbReference>
<evidence type="ECO:0000313" key="4">
    <source>
        <dbReference type="Proteomes" id="UP000236151"/>
    </source>
</evidence>
<dbReference type="Proteomes" id="UP000236151">
    <property type="component" value="Unassembled WGS sequence"/>
</dbReference>
<dbReference type="AlphaFoldDB" id="A0A2K2FMS6"/>
<dbReference type="InterPro" id="IPR002347">
    <property type="entry name" value="SDR_fam"/>
</dbReference>
<dbReference type="PROSITE" id="PS00061">
    <property type="entry name" value="ADH_SHORT"/>
    <property type="match status" value="1"/>
</dbReference>
<comment type="caution">
    <text evidence="3">The sequence shown here is derived from an EMBL/GenBank/DDBJ whole genome shotgun (WGS) entry which is preliminary data.</text>
</comment>
<keyword evidence="4" id="KW-1185">Reference proteome</keyword>
<dbReference type="PANTHER" id="PTHR42760">
    <property type="entry name" value="SHORT-CHAIN DEHYDROGENASES/REDUCTASES FAMILY MEMBER"/>
    <property type="match status" value="1"/>
</dbReference>
<dbReference type="OrthoDB" id="9803333at2"/>
<dbReference type="SUPFAM" id="SSF51735">
    <property type="entry name" value="NAD(P)-binding Rossmann-fold domains"/>
    <property type="match status" value="1"/>
</dbReference>
<gene>
    <name evidence="3" type="ORF">CDQ84_07000</name>
</gene>
<reference evidence="3 4" key="1">
    <citation type="submission" date="2017-06" db="EMBL/GenBank/DDBJ databases">
        <title>Investigating the central metabolism of Clostridium thermosuccinogenes.</title>
        <authorList>
            <person name="Koendjbiharie J.G."/>
            <person name="van Kranenburg R."/>
        </authorList>
    </citation>
    <scope>NUCLEOTIDE SEQUENCE [LARGE SCALE GENOMIC DNA]</scope>
    <source>
        <strain evidence="3 4">DSM 5806</strain>
    </source>
</reference>
<dbReference type="Pfam" id="PF13561">
    <property type="entry name" value="adh_short_C2"/>
    <property type="match status" value="1"/>
</dbReference>
<organism evidence="3 4">
    <name type="scientific">Clostridium thermosuccinogenes</name>
    <dbReference type="NCBI Taxonomy" id="84032"/>
    <lineage>
        <taxon>Bacteria</taxon>
        <taxon>Bacillati</taxon>
        <taxon>Bacillota</taxon>
        <taxon>Clostridia</taxon>
        <taxon>Eubacteriales</taxon>
        <taxon>Clostridiaceae</taxon>
        <taxon>Clostridium</taxon>
    </lineage>
</organism>
<dbReference type="Gene3D" id="3.40.50.720">
    <property type="entry name" value="NAD(P)-binding Rossmann-like Domain"/>
    <property type="match status" value="1"/>
</dbReference>
<dbReference type="NCBIfam" id="NF009386">
    <property type="entry name" value="PRK12745.1"/>
    <property type="match status" value="1"/>
</dbReference>
<dbReference type="PRINTS" id="PR00080">
    <property type="entry name" value="SDRFAMILY"/>
</dbReference>
<keyword evidence="2" id="KW-0560">Oxidoreductase</keyword>
<evidence type="ECO:0000313" key="3">
    <source>
        <dbReference type="EMBL" id="PNU00080.1"/>
    </source>
</evidence>
<evidence type="ECO:0000256" key="1">
    <source>
        <dbReference type="ARBA" id="ARBA00006484"/>
    </source>
</evidence>
<dbReference type="InterPro" id="IPR036291">
    <property type="entry name" value="NAD(P)-bd_dom_sf"/>
</dbReference>
<dbReference type="GO" id="GO:0006633">
    <property type="term" value="P:fatty acid biosynthetic process"/>
    <property type="evidence" value="ECO:0007669"/>
    <property type="project" value="TreeGrafter"/>
</dbReference>
<evidence type="ECO:0000256" key="2">
    <source>
        <dbReference type="ARBA" id="ARBA00023002"/>
    </source>
</evidence>
<dbReference type="PRINTS" id="PR00081">
    <property type="entry name" value="GDHRDH"/>
</dbReference>
<protein>
    <submittedName>
        <fullName evidence="3">3-ketoacyl-ACP reductase</fullName>
    </submittedName>
</protein>